<evidence type="ECO:0000256" key="1">
    <source>
        <dbReference type="SAM" id="MobiDB-lite"/>
    </source>
</evidence>
<evidence type="ECO:0000313" key="3">
    <source>
        <dbReference type="EMBL" id="ORZ38624.1"/>
    </source>
</evidence>
<feature type="compositionally biased region" description="Gly residues" evidence="1">
    <location>
        <begin position="206"/>
        <end position="220"/>
    </location>
</feature>
<feature type="compositionally biased region" description="Pro residues" evidence="1">
    <location>
        <begin position="126"/>
        <end position="156"/>
    </location>
</feature>
<reference evidence="3 4" key="1">
    <citation type="submission" date="2016-07" db="EMBL/GenBank/DDBJ databases">
        <title>Pervasive Adenine N6-methylation of Active Genes in Fungi.</title>
        <authorList>
            <consortium name="DOE Joint Genome Institute"/>
            <person name="Mondo S.J."/>
            <person name="Dannebaum R.O."/>
            <person name="Kuo R.C."/>
            <person name="Labutti K."/>
            <person name="Haridas S."/>
            <person name="Kuo A."/>
            <person name="Salamov A."/>
            <person name="Ahrendt S.R."/>
            <person name="Lipzen A."/>
            <person name="Sullivan W."/>
            <person name="Andreopoulos W.B."/>
            <person name="Clum A."/>
            <person name="Lindquist E."/>
            <person name="Daum C."/>
            <person name="Ramamoorthy G.K."/>
            <person name="Gryganskyi A."/>
            <person name="Culley D."/>
            <person name="Magnuson J.K."/>
            <person name="James T.Y."/>
            <person name="O'Malley M.A."/>
            <person name="Stajich J.E."/>
            <person name="Spatafora J.W."/>
            <person name="Visel A."/>
            <person name="Grigoriev I.V."/>
        </authorList>
    </citation>
    <scope>NUCLEOTIDE SEQUENCE [LARGE SCALE GENOMIC DNA]</scope>
    <source>
        <strain evidence="3 4">PL171</strain>
    </source>
</reference>
<feature type="compositionally biased region" description="Low complexity" evidence="1">
    <location>
        <begin position="221"/>
        <end position="236"/>
    </location>
</feature>
<dbReference type="STRING" id="765915.A0A1Y2HXE8"/>
<name>A0A1Y2HXE8_9FUNG</name>
<feature type="region of interest" description="Disordered" evidence="1">
    <location>
        <begin position="455"/>
        <end position="475"/>
    </location>
</feature>
<feature type="region of interest" description="Disordered" evidence="1">
    <location>
        <begin position="115"/>
        <end position="291"/>
    </location>
</feature>
<feature type="compositionally biased region" description="Gly residues" evidence="1">
    <location>
        <begin position="157"/>
        <end position="171"/>
    </location>
</feature>
<keyword evidence="4" id="KW-1185">Reference proteome</keyword>
<accession>A0A1Y2HXE8</accession>
<dbReference type="Proteomes" id="UP000193411">
    <property type="component" value="Unassembled WGS sequence"/>
</dbReference>
<gene>
    <name evidence="3" type="ORF">BCR44DRAFT_1295943</name>
</gene>
<feature type="compositionally biased region" description="Polar residues" evidence="1">
    <location>
        <begin position="237"/>
        <end position="275"/>
    </location>
</feature>
<keyword evidence="2" id="KW-0812">Transmembrane</keyword>
<evidence type="ECO:0000256" key="2">
    <source>
        <dbReference type="SAM" id="Phobius"/>
    </source>
</evidence>
<dbReference type="AlphaFoldDB" id="A0A1Y2HXE8"/>
<feature type="compositionally biased region" description="Gly residues" evidence="1">
    <location>
        <begin position="184"/>
        <end position="198"/>
    </location>
</feature>
<proteinExistence type="predicted"/>
<sequence length="475" mass="48005">MPSPSLLIFNTYTVVPTHDREDRCNSKYLCTMSCNCGDFQECMRDTGICVPSPCSGGHLDRSCQAVDGSKYCSPGNGCRPRLRNGSRCQPNFVENVCAEGLECYMADRMSFTGVCQPPGGGSRPTNPDPPVRPVDPPSRPIDPPTTPVNPPQPPPGNGGNNPGGGGGGGGSNPQPQPQPPSNNNGGGGNSGGGGGGGSNAPNPGSGNSGNAGNGSGGNGGAPNPSAGFGNSNGNAGWPTSSNGAGDSSRNGGSIQIPGSNGATPTSGNNGNNPANPTFPGLGPSSTSSASNAATVGGVSLPVLIGSVIGAAALGVLVAMLIRRRRKPAQYPPHYPPSYFAQQPDPTAQPPSLPPTLSRVASPAFKPQVQPATNIPEPMPYYPQEPTVDHIVLSTIPRAPTPSTPGEAPVNTEADEVHAAPWTEAGVVSTIPRMVEVQLGPGDAELVLPTGVADGTQDMAEDERGNKVHYPTSPTL</sequence>
<comment type="caution">
    <text evidence="3">The sequence shown here is derived from an EMBL/GenBank/DDBJ whole genome shotgun (WGS) entry which is preliminary data.</text>
</comment>
<evidence type="ECO:0000313" key="4">
    <source>
        <dbReference type="Proteomes" id="UP000193411"/>
    </source>
</evidence>
<dbReference type="EMBL" id="MCFL01000008">
    <property type="protein sequence ID" value="ORZ38624.1"/>
    <property type="molecule type" value="Genomic_DNA"/>
</dbReference>
<feature type="region of interest" description="Disordered" evidence="1">
    <location>
        <begin position="332"/>
        <end position="356"/>
    </location>
</feature>
<organism evidence="3 4">
    <name type="scientific">Catenaria anguillulae PL171</name>
    <dbReference type="NCBI Taxonomy" id="765915"/>
    <lineage>
        <taxon>Eukaryota</taxon>
        <taxon>Fungi</taxon>
        <taxon>Fungi incertae sedis</taxon>
        <taxon>Blastocladiomycota</taxon>
        <taxon>Blastocladiomycetes</taxon>
        <taxon>Blastocladiales</taxon>
        <taxon>Catenariaceae</taxon>
        <taxon>Catenaria</taxon>
    </lineage>
</organism>
<keyword evidence="2" id="KW-0472">Membrane</keyword>
<protein>
    <submittedName>
        <fullName evidence="3">Uncharacterized protein</fullName>
    </submittedName>
</protein>
<keyword evidence="2" id="KW-1133">Transmembrane helix</keyword>
<feature type="transmembrane region" description="Helical" evidence="2">
    <location>
        <begin position="298"/>
        <end position="321"/>
    </location>
</feature>